<dbReference type="AlphaFoldDB" id="A0AAN6DKM9"/>
<dbReference type="Pfam" id="PF00701">
    <property type="entry name" value="DHDPS"/>
    <property type="match status" value="1"/>
</dbReference>
<dbReference type="EMBL" id="MU404364">
    <property type="protein sequence ID" value="KAI1608129.1"/>
    <property type="molecule type" value="Genomic_DNA"/>
</dbReference>
<feature type="active site" description="Proton donor/acceptor" evidence="2">
    <location>
        <position position="147"/>
    </location>
</feature>
<sequence>MVVSQKIPLKPGVYAATLTFFDENEDLDLATLRAHITRLAKSGLSGIVALGSNGEAAHLSTEERQLVTTTVRDTLNQEGYQSLPVIVGASAASTRECIKRCHEAAEAGGSHVLVLPPSYFKVAMSPDVIKKFYSTVADASPLPVIIYSFPAVVNDIHMSSELIIQISQHPNIVGTKFTCGDSGKLARVARAMHSSIDGGYWAVGGLADFTLQTMIAGGSGVVAGGANLAPKICTRIVELFKRREFDEAMRLQAILATGDGIHTAAGIGATKAVLQRYFSYGGAPRLPLTIPLVQVMDNVYSGVAEMMELEKSL</sequence>
<keyword evidence="1" id="KW-0456">Lyase</keyword>
<dbReference type="CDD" id="cd00408">
    <property type="entry name" value="DHDPS-like"/>
    <property type="match status" value="1"/>
</dbReference>
<dbReference type="SMART" id="SM01130">
    <property type="entry name" value="DHDPS"/>
    <property type="match status" value="1"/>
</dbReference>
<evidence type="ECO:0000313" key="5">
    <source>
        <dbReference type="Proteomes" id="UP001203852"/>
    </source>
</evidence>
<keyword evidence="5" id="KW-1185">Reference proteome</keyword>
<proteinExistence type="inferred from homology"/>
<dbReference type="Gene3D" id="3.20.20.70">
    <property type="entry name" value="Aldolase class I"/>
    <property type="match status" value="1"/>
</dbReference>
<evidence type="ECO:0008006" key="6">
    <source>
        <dbReference type="Google" id="ProtNLM"/>
    </source>
</evidence>
<evidence type="ECO:0000313" key="4">
    <source>
        <dbReference type="EMBL" id="KAI1608129.1"/>
    </source>
</evidence>
<accession>A0AAN6DKM9</accession>
<dbReference type="InterPro" id="IPR002220">
    <property type="entry name" value="DapA-like"/>
</dbReference>
<comment type="caution">
    <text evidence="4">The sequence shown here is derived from an EMBL/GenBank/DDBJ whole genome shotgun (WGS) entry which is preliminary data.</text>
</comment>
<protein>
    <recommendedName>
        <fullName evidence="6">Dihydrodipicolinate synthase</fullName>
    </recommendedName>
</protein>
<dbReference type="PANTHER" id="PTHR12128:SF24">
    <property type="entry name" value="DIHYDRODIPICOLINATE SYNTHETASE FAMILY PROTEIN (AFU_ORTHOLOGUE AFUA_3G11920)"/>
    <property type="match status" value="1"/>
</dbReference>
<feature type="active site" description="Schiff-base intermediate with substrate" evidence="2">
    <location>
        <position position="176"/>
    </location>
</feature>
<reference evidence="4" key="1">
    <citation type="journal article" date="2022" name="bioRxiv">
        <title>Deciphering the potential niche of two novel black yeast fungi from a biological soil crust based on their genomes, phenotypes, and melanin regulation.</title>
        <authorList>
            <consortium name="DOE Joint Genome Institute"/>
            <person name="Carr E.C."/>
            <person name="Barton Q."/>
            <person name="Grambo S."/>
            <person name="Sullivan M."/>
            <person name="Renfro C.M."/>
            <person name="Kuo A."/>
            <person name="Pangilinan J."/>
            <person name="Lipzen A."/>
            <person name="Keymanesh K."/>
            <person name="Savage E."/>
            <person name="Barry K."/>
            <person name="Grigoriev I.V."/>
            <person name="Riekhof W.R."/>
            <person name="Harris S.S."/>
        </authorList>
    </citation>
    <scope>NUCLEOTIDE SEQUENCE</scope>
    <source>
        <strain evidence="4">JF 03-4F</strain>
    </source>
</reference>
<dbReference type="SUPFAM" id="SSF51569">
    <property type="entry name" value="Aldolase"/>
    <property type="match status" value="1"/>
</dbReference>
<feature type="binding site" evidence="3">
    <location>
        <position position="222"/>
    </location>
    <ligand>
        <name>pyruvate</name>
        <dbReference type="ChEBI" id="CHEBI:15361"/>
    </ligand>
</feature>
<dbReference type="PANTHER" id="PTHR12128">
    <property type="entry name" value="DIHYDRODIPICOLINATE SYNTHASE"/>
    <property type="match status" value="1"/>
</dbReference>
<dbReference type="PRINTS" id="PR00146">
    <property type="entry name" value="DHPICSNTHASE"/>
</dbReference>
<evidence type="ECO:0000256" key="1">
    <source>
        <dbReference type="PIRNR" id="PIRNR001365"/>
    </source>
</evidence>
<dbReference type="InterPro" id="IPR013785">
    <property type="entry name" value="Aldolase_TIM"/>
</dbReference>
<dbReference type="GO" id="GO:0008840">
    <property type="term" value="F:4-hydroxy-tetrahydrodipicolinate synthase activity"/>
    <property type="evidence" value="ECO:0007669"/>
    <property type="project" value="TreeGrafter"/>
</dbReference>
<gene>
    <name evidence="4" type="ORF">EDD36DRAFT_478905</name>
</gene>
<evidence type="ECO:0000256" key="2">
    <source>
        <dbReference type="PIRSR" id="PIRSR001365-1"/>
    </source>
</evidence>
<name>A0AAN6DKM9_9EURO</name>
<dbReference type="Proteomes" id="UP001203852">
    <property type="component" value="Unassembled WGS sequence"/>
</dbReference>
<dbReference type="PIRSF" id="PIRSF001365">
    <property type="entry name" value="DHDPS"/>
    <property type="match status" value="1"/>
</dbReference>
<comment type="similarity">
    <text evidence="1">Belongs to the DapA family.</text>
</comment>
<organism evidence="4 5">
    <name type="scientific">Exophiala viscosa</name>
    <dbReference type="NCBI Taxonomy" id="2486360"/>
    <lineage>
        <taxon>Eukaryota</taxon>
        <taxon>Fungi</taxon>
        <taxon>Dikarya</taxon>
        <taxon>Ascomycota</taxon>
        <taxon>Pezizomycotina</taxon>
        <taxon>Eurotiomycetes</taxon>
        <taxon>Chaetothyriomycetidae</taxon>
        <taxon>Chaetothyriales</taxon>
        <taxon>Herpotrichiellaceae</taxon>
        <taxon>Exophiala</taxon>
    </lineage>
</organism>
<evidence type="ECO:0000256" key="3">
    <source>
        <dbReference type="PIRSR" id="PIRSR001365-2"/>
    </source>
</evidence>